<evidence type="ECO:0000313" key="3">
    <source>
        <dbReference type="EMBL" id="MBD3941963.1"/>
    </source>
</evidence>
<keyword evidence="3" id="KW-0255">Endonuclease</keyword>
<dbReference type="Gene3D" id="1.10.30.50">
    <property type="match status" value="1"/>
</dbReference>
<gene>
    <name evidence="3" type="ORF">IF188_09675</name>
</gene>
<feature type="domain" description="HNH nuclease" evidence="2">
    <location>
        <begin position="87"/>
        <end position="141"/>
    </location>
</feature>
<evidence type="ECO:0000259" key="2">
    <source>
        <dbReference type="SMART" id="SM00507"/>
    </source>
</evidence>
<dbReference type="Pfam" id="PF01844">
    <property type="entry name" value="HNH"/>
    <property type="match status" value="1"/>
</dbReference>
<reference evidence="3 4" key="1">
    <citation type="submission" date="2020-09" db="EMBL/GenBank/DDBJ databases">
        <title>Isolation and identification of active actinomycetes.</title>
        <authorList>
            <person name="Li X."/>
        </authorList>
    </citation>
    <scope>NUCLEOTIDE SEQUENCE [LARGE SCALE GENOMIC DNA]</scope>
    <source>
        <strain evidence="3 4">NEAU-LLC</strain>
    </source>
</reference>
<dbReference type="Proteomes" id="UP000598426">
    <property type="component" value="Unassembled WGS sequence"/>
</dbReference>
<proteinExistence type="predicted"/>
<organism evidence="3 4">
    <name type="scientific">Microbacterium helvum</name>
    <dbReference type="NCBI Taxonomy" id="2773713"/>
    <lineage>
        <taxon>Bacteria</taxon>
        <taxon>Bacillati</taxon>
        <taxon>Actinomycetota</taxon>
        <taxon>Actinomycetes</taxon>
        <taxon>Micrococcales</taxon>
        <taxon>Microbacteriaceae</taxon>
        <taxon>Microbacterium</taxon>
    </lineage>
</organism>
<feature type="region of interest" description="Disordered" evidence="1">
    <location>
        <begin position="147"/>
        <end position="169"/>
    </location>
</feature>
<name>A0ABR8NNG3_9MICO</name>
<dbReference type="SMART" id="SM00507">
    <property type="entry name" value="HNHc"/>
    <property type="match status" value="1"/>
</dbReference>
<dbReference type="InterPro" id="IPR003615">
    <property type="entry name" value="HNH_nuc"/>
</dbReference>
<dbReference type="GO" id="GO:0004519">
    <property type="term" value="F:endonuclease activity"/>
    <property type="evidence" value="ECO:0007669"/>
    <property type="project" value="UniProtKB-KW"/>
</dbReference>
<keyword evidence="3" id="KW-0540">Nuclease</keyword>
<keyword evidence="3" id="KW-0378">Hydrolase</keyword>
<evidence type="ECO:0000256" key="1">
    <source>
        <dbReference type="SAM" id="MobiDB-lite"/>
    </source>
</evidence>
<dbReference type="InterPro" id="IPR002711">
    <property type="entry name" value="HNH"/>
</dbReference>
<keyword evidence="4" id="KW-1185">Reference proteome</keyword>
<evidence type="ECO:0000313" key="4">
    <source>
        <dbReference type="Proteomes" id="UP000598426"/>
    </source>
</evidence>
<comment type="caution">
    <text evidence="3">The sequence shown here is derived from an EMBL/GenBank/DDBJ whole genome shotgun (WGS) entry which is preliminary data.</text>
</comment>
<protein>
    <submittedName>
        <fullName evidence="3">HNH endonuclease</fullName>
    </submittedName>
</protein>
<accession>A0ABR8NNG3</accession>
<dbReference type="EMBL" id="JACXZS010000005">
    <property type="protein sequence ID" value="MBD3941963.1"/>
    <property type="molecule type" value="Genomic_DNA"/>
</dbReference>
<dbReference type="CDD" id="cd00085">
    <property type="entry name" value="HNHc"/>
    <property type="match status" value="1"/>
</dbReference>
<sequence length="169" mass="18708">MVLTPRDVCHQRVDERGRDPRREHPAVESWFRSYEPASTIPAWSGVVDLAAARVDRATRGAPLAPTCNRCKSRHLVSLPCWAGRYAQDKRELVLRVKGRRCQLGLPGCKVRATTADHLTARSRGGTDDLDNLIPACGHCNRAKSNRTTNPYGKLPPVAGNGEPVSSRYR</sequence>